<protein>
    <recommendedName>
        <fullName evidence="3">Glycosyltransferase family 2 protein</fullName>
    </recommendedName>
</protein>
<evidence type="ECO:0008006" key="3">
    <source>
        <dbReference type="Google" id="ProtNLM"/>
    </source>
</evidence>
<dbReference type="Gene3D" id="3.90.550.60">
    <property type="match status" value="1"/>
</dbReference>
<dbReference type="SUPFAM" id="SSF53448">
    <property type="entry name" value="Nucleotide-diphospho-sugar transferases"/>
    <property type="match status" value="1"/>
</dbReference>
<proteinExistence type="predicted"/>
<dbReference type="InterPro" id="IPR029044">
    <property type="entry name" value="Nucleotide-diphossugar_trans"/>
</dbReference>
<comment type="caution">
    <text evidence="1">The sequence shown here is derived from an EMBL/GenBank/DDBJ whole genome shotgun (WGS) entry which is preliminary data.</text>
</comment>
<reference evidence="1 2" key="1">
    <citation type="submission" date="2023-02" db="EMBL/GenBank/DDBJ databases">
        <title>Population genomics of bacteria associated with diatom.</title>
        <authorList>
            <person name="Xie J."/>
            <person name="Wang H."/>
        </authorList>
    </citation>
    <scope>NUCLEOTIDE SEQUENCE [LARGE SCALE GENOMIC DNA]</scope>
    <source>
        <strain evidence="1 2">PT47_8</strain>
    </source>
</reference>
<dbReference type="RefSeq" id="WP_274840089.1">
    <property type="nucleotide sequence ID" value="NZ_JARCJF010000011.1"/>
</dbReference>
<sequence>MLTLQNFITPEREICTEHMLYYHADGAVGYSQSTESYLLPRGSRICFGTYFNLFNLGKWNASCDLTSLFAELSGSGKTEIKIIQAHPNRSWDVVYSEIAELQDGTPFQIDLSEFSGKGNDGLLYLEVIALGDEVTLTGGRFATADQPAAWPRLAVSITTFKREDDVRRTVARLEDFLKTFEHGDQLHVQVVDNGKSAEIPASDKVTPYPNSNLGGAGGFARGLLEAEKGGFTHCLFMDDDASFHMENLARTYIFLALAKDPNTAVSGAMINNTHKWAMWENGAYFDGSCHPLQNGTDLRELKQVARMEFETTRPQSKTLYGGWWFFAFPIKSVSHHPFPFFVRGDDISFSLANDFKIVTISGVVSFQDDFTEKESAQTLYLDLRNHLMHHLVFERLNRSAIGTAKIAIRFMMRSMLRFKYESAEAQLLAWHDVMKGPEFFDENIDMSERRARIKSLVKDEAWREIDVLDARERRRFSKMPRRLRHYFGLFTLNGHLIPFWNMLGDRKVLKIGDRGLVLPAFGGARLTYINTQRDKGYVVTQSKVRFFSLAWRMFTTLLAFRRSYSALQAAYRKGYDEMTTQSYWQQTLSDDMAAVDAGKENTVRTA</sequence>
<dbReference type="Proteomes" id="UP001218364">
    <property type="component" value="Unassembled WGS sequence"/>
</dbReference>
<evidence type="ECO:0000313" key="2">
    <source>
        <dbReference type="Proteomes" id="UP001218364"/>
    </source>
</evidence>
<gene>
    <name evidence="1" type="ORF">PXK24_17810</name>
</gene>
<accession>A0ABD4XEY0</accession>
<organism evidence="1 2">
    <name type="scientific">Phaeobacter gallaeciensis</name>
    <dbReference type="NCBI Taxonomy" id="60890"/>
    <lineage>
        <taxon>Bacteria</taxon>
        <taxon>Pseudomonadati</taxon>
        <taxon>Pseudomonadota</taxon>
        <taxon>Alphaproteobacteria</taxon>
        <taxon>Rhodobacterales</taxon>
        <taxon>Roseobacteraceae</taxon>
        <taxon>Phaeobacter</taxon>
    </lineage>
</organism>
<dbReference type="EMBL" id="JARCJK010000011">
    <property type="protein sequence ID" value="MDE4167555.1"/>
    <property type="molecule type" value="Genomic_DNA"/>
</dbReference>
<evidence type="ECO:0000313" key="1">
    <source>
        <dbReference type="EMBL" id="MDE4167555.1"/>
    </source>
</evidence>
<name>A0ABD4XEY0_9RHOB</name>
<dbReference type="AlphaFoldDB" id="A0ABD4XEY0"/>